<evidence type="ECO:0000313" key="2">
    <source>
        <dbReference type="EMBL" id="EDP45866.1"/>
    </source>
</evidence>
<evidence type="ECO:0008006" key="4">
    <source>
        <dbReference type="Google" id="ProtNLM"/>
    </source>
</evidence>
<protein>
    <recommendedName>
        <fullName evidence="4">Lipoprotein</fullName>
    </recommendedName>
</protein>
<gene>
    <name evidence="2" type="ORF">RICGR_0190</name>
</gene>
<dbReference type="eggNOG" id="ENOG5033EM6">
    <property type="taxonomic scope" value="Bacteria"/>
</dbReference>
<evidence type="ECO:0000313" key="3">
    <source>
        <dbReference type="Proteomes" id="UP000054075"/>
    </source>
</evidence>
<evidence type="ECO:0000256" key="1">
    <source>
        <dbReference type="SAM" id="SignalP"/>
    </source>
</evidence>
<dbReference type="AlphaFoldDB" id="A8PL19"/>
<dbReference type="STRING" id="59196.RICGR_0190"/>
<comment type="caution">
    <text evidence="2">The sequence shown here is derived from an EMBL/GenBank/DDBJ whole genome shotgun (WGS) entry which is preliminary data.</text>
</comment>
<feature type="chain" id="PRO_5002724854" description="Lipoprotein" evidence="1">
    <location>
        <begin position="21"/>
        <end position="128"/>
    </location>
</feature>
<keyword evidence="1" id="KW-0732">Signal</keyword>
<keyword evidence="3" id="KW-1185">Reference proteome</keyword>
<dbReference type="PROSITE" id="PS51257">
    <property type="entry name" value="PROKAR_LIPOPROTEIN"/>
    <property type="match status" value="1"/>
</dbReference>
<dbReference type="RefSeq" id="WP_006034854.1">
    <property type="nucleotide sequence ID" value="NZ_AAQJ02000001.1"/>
</dbReference>
<dbReference type="Proteomes" id="UP000054075">
    <property type="component" value="Unassembled WGS sequence"/>
</dbReference>
<organism evidence="2 3">
    <name type="scientific">Rickettsiella grylli</name>
    <dbReference type="NCBI Taxonomy" id="59196"/>
    <lineage>
        <taxon>Bacteria</taxon>
        <taxon>Pseudomonadati</taxon>
        <taxon>Pseudomonadota</taxon>
        <taxon>Gammaproteobacteria</taxon>
        <taxon>Legionellales</taxon>
        <taxon>Coxiellaceae</taxon>
        <taxon>Rickettsiella</taxon>
    </lineage>
</organism>
<reference evidence="2" key="2">
    <citation type="submission" date="2007-10" db="EMBL/GenBank/DDBJ databases">
        <authorList>
            <person name="Myers G.S."/>
        </authorList>
    </citation>
    <scope>NUCLEOTIDE SEQUENCE [LARGE SCALE GENOMIC DNA]</scope>
</reference>
<sequence>MRLFLISCLFFLLGACASTANYQKQMNQWQGENIQTLISKWGEPDAGIQLPNGHKVYQYTRKTMYALPHPRYSPLRASSGNRFSNYDEPWNRQQTIIRSCQTSFETTPDGEIIDVRFKGDNCISSTPF</sequence>
<dbReference type="EMBL" id="AAQJ02000001">
    <property type="protein sequence ID" value="EDP45866.1"/>
    <property type="molecule type" value="Genomic_DNA"/>
</dbReference>
<feature type="signal peptide" evidence="1">
    <location>
        <begin position="1"/>
        <end position="20"/>
    </location>
</feature>
<dbReference type="OrthoDB" id="5659997at2"/>
<proteinExistence type="predicted"/>
<accession>A8PL19</accession>
<reference evidence="2" key="1">
    <citation type="submission" date="2006-04" db="EMBL/GenBank/DDBJ databases">
        <authorList>
            <person name="Seshadri R."/>
            <person name="Federici B.A."/>
        </authorList>
    </citation>
    <scope>NUCLEOTIDE SEQUENCE [LARGE SCALE GENOMIC DNA]</scope>
</reference>
<name>A8PL19_9COXI</name>